<sequence length="26" mass="3046">MSRSRCGIPYRVSRLTFVQCCPPKLF</sequence>
<dbReference type="AlphaFoldDB" id="A0A0A9DZK5"/>
<accession>A0A0A9DZK5</accession>
<name>A0A0A9DZK5_ARUDO</name>
<evidence type="ECO:0000313" key="1">
    <source>
        <dbReference type="EMBL" id="JAD94009.1"/>
    </source>
</evidence>
<proteinExistence type="predicted"/>
<reference evidence="1" key="1">
    <citation type="submission" date="2014-09" db="EMBL/GenBank/DDBJ databases">
        <authorList>
            <person name="Magalhaes I.L.F."/>
            <person name="Oliveira U."/>
            <person name="Santos F.R."/>
            <person name="Vidigal T.H.D.A."/>
            <person name="Brescovit A.D."/>
            <person name="Santos A.J."/>
        </authorList>
    </citation>
    <scope>NUCLEOTIDE SEQUENCE</scope>
    <source>
        <tissue evidence="1">Shoot tissue taken approximately 20 cm above the soil surface</tissue>
    </source>
</reference>
<dbReference type="EMBL" id="GBRH01203886">
    <property type="protein sequence ID" value="JAD94009.1"/>
    <property type="molecule type" value="Transcribed_RNA"/>
</dbReference>
<organism evidence="1">
    <name type="scientific">Arundo donax</name>
    <name type="common">Giant reed</name>
    <name type="synonym">Donax arundinaceus</name>
    <dbReference type="NCBI Taxonomy" id="35708"/>
    <lineage>
        <taxon>Eukaryota</taxon>
        <taxon>Viridiplantae</taxon>
        <taxon>Streptophyta</taxon>
        <taxon>Embryophyta</taxon>
        <taxon>Tracheophyta</taxon>
        <taxon>Spermatophyta</taxon>
        <taxon>Magnoliopsida</taxon>
        <taxon>Liliopsida</taxon>
        <taxon>Poales</taxon>
        <taxon>Poaceae</taxon>
        <taxon>PACMAD clade</taxon>
        <taxon>Arundinoideae</taxon>
        <taxon>Arundineae</taxon>
        <taxon>Arundo</taxon>
    </lineage>
</organism>
<protein>
    <submittedName>
        <fullName evidence="1">Uncharacterized protein</fullName>
    </submittedName>
</protein>
<reference evidence="1" key="2">
    <citation type="journal article" date="2015" name="Data Brief">
        <title>Shoot transcriptome of the giant reed, Arundo donax.</title>
        <authorList>
            <person name="Barrero R.A."/>
            <person name="Guerrero F.D."/>
            <person name="Moolhuijzen P."/>
            <person name="Goolsby J.A."/>
            <person name="Tidwell J."/>
            <person name="Bellgard S.E."/>
            <person name="Bellgard M.I."/>
        </authorList>
    </citation>
    <scope>NUCLEOTIDE SEQUENCE</scope>
    <source>
        <tissue evidence="1">Shoot tissue taken approximately 20 cm above the soil surface</tissue>
    </source>
</reference>